<gene>
    <name evidence="2" type="ORF">K8U61_06870</name>
</gene>
<evidence type="ECO:0008006" key="4">
    <source>
        <dbReference type="Google" id="ProtNLM"/>
    </source>
</evidence>
<evidence type="ECO:0000313" key="3">
    <source>
        <dbReference type="Proteomes" id="UP000780875"/>
    </source>
</evidence>
<keyword evidence="3" id="KW-1185">Reference proteome</keyword>
<evidence type="ECO:0000256" key="1">
    <source>
        <dbReference type="SAM" id="MobiDB-lite"/>
    </source>
</evidence>
<protein>
    <recommendedName>
        <fullName evidence="4">PQQ-binding-like beta-propeller repeat protein</fullName>
    </recommendedName>
</protein>
<sequence>MRLRYAVPVAALALVLAGCGGSDESPASSDTTPTPTSPPTSSATTPSGSPTTESSPTAEPDGGTADAPEQLEASEQLLSWQPVEVPLKDAVTRHGSWMLTVAGSGGSATLQGEDGSTRYAASGRRVSDALLDDDWAVVVLQDRTESQPSVARITELGTGKTWELDGGSDVPTVNGGTWALDDDTLVHATVANGAYCLASVDLEKQTSSVGWCAPKRHGFNAAHVTDAGTAVLSFDDSRPSCRTVVALDGASATPFPGVHDCSAWEGLVTDDGAVWSVIPQERQVEKAHFYARVGQGYYDLGPGTAGTLTWCDDAAYFVRDPQQDGAAAALMRWTADDGLSIAYQSPKGQAFLEDPRCGGDALTVTARTSSGDEQVTTDL</sequence>
<proteinExistence type="predicted"/>
<comment type="caution">
    <text evidence="2">The sequence shown here is derived from an EMBL/GenBank/DDBJ whole genome shotgun (WGS) entry which is preliminary data.</text>
</comment>
<accession>A0ABS7UA67</accession>
<name>A0ABS7UA67_9ACTN</name>
<dbReference type="PROSITE" id="PS51257">
    <property type="entry name" value="PROKAR_LIPOPROTEIN"/>
    <property type="match status" value="1"/>
</dbReference>
<reference evidence="2 3" key="1">
    <citation type="submission" date="2021-09" db="EMBL/GenBank/DDBJ databases">
        <title>Whole genome sequence of Nocardioides sp. GBK3QG-3.</title>
        <authorList>
            <person name="Tuo L."/>
        </authorList>
    </citation>
    <scope>NUCLEOTIDE SEQUENCE [LARGE SCALE GENOMIC DNA]</scope>
    <source>
        <strain evidence="2 3">GBK3QG-3</strain>
    </source>
</reference>
<dbReference type="Proteomes" id="UP000780875">
    <property type="component" value="Unassembled WGS sequence"/>
</dbReference>
<evidence type="ECO:0000313" key="2">
    <source>
        <dbReference type="EMBL" id="MBZ5737876.1"/>
    </source>
</evidence>
<feature type="region of interest" description="Disordered" evidence="1">
    <location>
        <begin position="20"/>
        <end position="67"/>
    </location>
</feature>
<organism evidence="2 3">
    <name type="scientific">Nocardioides mangrovi</name>
    <dbReference type="NCBI Taxonomy" id="2874580"/>
    <lineage>
        <taxon>Bacteria</taxon>
        <taxon>Bacillati</taxon>
        <taxon>Actinomycetota</taxon>
        <taxon>Actinomycetes</taxon>
        <taxon>Propionibacteriales</taxon>
        <taxon>Nocardioidaceae</taxon>
        <taxon>Nocardioides</taxon>
    </lineage>
</organism>
<dbReference type="RefSeq" id="WP_224122253.1">
    <property type="nucleotide sequence ID" value="NZ_JAIQZJ010000003.1"/>
</dbReference>
<feature type="compositionally biased region" description="Low complexity" evidence="1">
    <location>
        <begin position="20"/>
        <end position="61"/>
    </location>
</feature>
<dbReference type="EMBL" id="JAIQZJ010000003">
    <property type="protein sequence ID" value="MBZ5737876.1"/>
    <property type="molecule type" value="Genomic_DNA"/>
</dbReference>